<dbReference type="SUPFAM" id="SSF56219">
    <property type="entry name" value="DNase I-like"/>
    <property type="match status" value="1"/>
</dbReference>
<gene>
    <name evidence="1" type="ORF">HHI36_001013</name>
</gene>
<reference evidence="1 2" key="1">
    <citation type="journal article" date="2021" name="BMC Biol.">
        <title>Horizontally acquired antibacterial genes associated with adaptive radiation of ladybird beetles.</title>
        <authorList>
            <person name="Li H.S."/>
            <person name="Tang X.F."/>
            <person name="Huang Y.H."/>
            <person name="Xu Z.Y."/>
            <person name="Chen M.L."/>
            <person name="Du X.Y."/>
            <person name="Qiu B.Y."/>
            <person name="Chen P.T."/>
            <person name="Zhang W."/>
            <person name="Slipinski A."/>
            <person name="Escalona H.E."/>
            <person name="Waterhouse R.M."/>
            <person name="Zwick A."/>
            <person name="Pang H."/>
        </authorList>
    </citation>
    <scope>NUCLEOTIDE SEQUENCE [LARGE SCALE GENOMIC DNA]</scope>
    <source>
        <strain evidence="1">SYSU2018</strain>
    </source>
</reference>
<organism evidence="1 2">
    <name type="scientific">Cryptolaemus montrouzieri</name>
    <dbReference type="NCBI Taxonomy" id="559131"/>
    <lineage>
        <taxon>Eukaryota</taxon>
        <taxon>Metazoa</taxon>
        <taxon>Ecdysozoa</taxon>
        <taxon>Arthropoda</taxon>
        <taxon>Hexapoda</taxon>
        <taxon>Insecta</taxon>
        <taxon>Pterygota</taxon>
        <taxon>Neoptera</taxon>
        <taxon>Endopterygota</taxon>
        <taxon>Coleoptera</taxon>
        <taxon>Polyphaga</taxon>
        <taxon>Cucujiformia</taxon>
        <taxon>Coccinelloidea</taxon>
        <taxon>Coccinellidae</taxon>
        <taxon>Scymninae</taxon>
        <taxon>Scymnini</taxon>
        <taxon>Cryptolaemus</taxon>
    </lineage>
</organism>
<dbReference type="EMBL" id="JABFTP020000185">
    <property type="protein sequence ID" value="KAL3286508.1"/>
    <property type="molecule type" value="Genomic_DNA"/>
</dbReference>
<protein>
    <submittedName>
        <fullName evidence="1">Uncharacterized protein</fullName>
    </submittedName>
</protein>
<evidence type="ECO:0000313" key="1">
    <source>
        <dbReference type="EMBL" id="KAL3286508.1"/>
    </source>
</evidence>
<proteinExistence type="predicted"/>
<sequence>MQQPSMKDKTGTRVKELQPRLDDSVHRMGAMHLNIAGLNVREARLKLQSLNLCIEKYRVDIVCLSEHWFSGNSIESVTIDDFELISHFSRGESSRGEVCIFEKHLFEYACHGSIVKSFECLNRAPESNFDEFFHGICSLLDALFRREDVFILCGDFNVNFLSEEGQPSQPVQ</sequence>
<dbReference type="Proteomes" id="UP001516400">
    <property type="component" value="Unassembled WGS sequence"/>
</dbReference>
<accession>A0ABD2P6Z4</accession>
<dbReference type="InterPro" id="IPR036691">
    <property type="entry name" value="Endo/exonu/phosph_ase_sf"/>
</dbReference>
<name>A0ABD2P6Z4_9CUCU</name>
<keyword evidence="2" id="KW-1185">Reference proteome</keyword>
<dbReference type="AlphaFoldDB" id="A0ABD2P6Z4"/>
<dbReference type="Gene3D" id="3.60.10.10">
    <property type="entry name" value="Endonuclease/exonuclease/phosphatase"/>
    <property type="match status" value="1"/>
</dbReference>
<evidence type="ECO:0000313" key="2">
    <source>
        <dbReference type="Proteomes" id="UP001516400"/>
    </source>
</evidence>
<comment type="caution">
    <text evidence="1">The sequence shown here is derived from an EMBL/GenBank/DDBJ whole genome shotgun (WGS) entry which is preliminary data.</text>
</comment>